<dbReference type="InterPro" id="IPR027417">
    <property type="entry name" value="P-loop_NTPase"/>
</dbReference>
<dbReference type="Gene3D" id="3.40.50.300">
    <property type="entry name" value="P-loop containing nucleotide triphosphate hydrolases"/>
    <property type="match status" value="1"/>
</dbReference>
<evidence type="ECO:0000256" key="2">
    <source>
        <dbReference type="ARBA" id="ARBA00005814"/>
    </source>
</evidence>
<keyword evidence="8 10" id="KW-0472">Membrane</keyword>
<dbReference type="SMART" id="SM00382">
    <property type="entry name" value="AAA"/>
    <property type="match status" value="1"/>
</dbReference>
<keyword evidence="5" id="KW-0547">Nucleotide-binding</keyword>
<feature type="transmembrane region" description="Helical" evidence="10">
    <location>
        <begin position="548"/>
        <end position="568"/>
    </location>
</feature>
<feature type="region of interest" description="Disordered" evidence="9">
    <location>
        <begin position="25"/>
        <end position="45"/>
    </location>
</feature>
<dbReference type="PROSITE" id="PS50893">
    <property type="entry name" value="ABC_TRANSPORTER_2"/>
    <property type="match status" value="1"/>
</dbReference>
<feature type="transmembrane region" description="Helical" evidence="10">
    <location>
        <begin position="589"/>
        <end position="615"/>
    </location>
</feature>
<dbReference type="InterPro" id="IPR003593">
    <property type="entry name" value="AAA+_ATPase"/>
</dbReference>
<evidence type="ECO:0000259" key="11">
    <source>
        <dbReference type="PROSITE" id="PS50893"/>
    </source>
</evidence>
<dbReference type="InterPro" id="IPR003439">
    <property type="entry name" value="ABC_transporter-like_ATP-bd"/>
</dbReference>
<evidence type="ECO:0000256" key="6">
    <source>
        <dbReference type="ARBA" id="ARBA00022840"/>
    </source>
</evidence>
<evidence type="ECO:0000256" key="1">
    <source>
        <dbReference type="ARBA" id="ARBA00004141"/>
    </source>
</evidence>
<organism evidence="12 13">
    <name type="scientific">Culex pipiens pipiens</name>
    <name type="common">Northern house mosquito</name>
    <dbReference type="NCBI Taxonomy" id="38569"/>
    <lineage>
        <taxon>Eukaryota</taxon>
        <taxon>Metazoa</taxon>
        <taxon>Ecdysozoa</taxon>
        <taxon>Arthropoda</taxon>
        <taxon>Hexapoda</taxon>
        <taxon>Insecta</taxon>
        <taxon>Pterygota</taxon>
        <taxon>Neoptera</taxon>
        <taxon>Endopterygota</taxon>
        <taxon>Diptera</taxon>
        <taxon>Nematocera</taxon>
        <taxon>Culicoidea</taxon>
        <taxon>Culicidae</taxon>
        <taxon>Culicinae</taxon>
        <taxon>Culicini</taxon>
        <taxon>Culex</taxon>
        <taxon>Culex</taxon>
    </lineage>
</organism>
<dbReference type="Pfam" id="PF00005">
    <property type="entry name" value="ABC_tran"/>
    <property type="match status" value="2"/>
</dbReference>
<feature type="transmembrane region" description="Helical" evidence="10">
    <location>
        <begin position="657"/>
        <end position="676"/>
    </location>
</feature>
<dbReference type="PANTHER" id="PTHR48041:SF133">
    <property type="entry name" value="GH24286P"/>
    <property type="match status" value="1"/>
</dbReference>
<accession>A0ABD1CW90</accession>
<feature type="region of interest" description="Disordered" evidence="9">
    <location>
        <begin position="438"/>
        <end position="466"/>
    </location>
</feature>
<evidence type="ECO:0000313" key="12">
    <source>
        <dbReference type="EMBL" id="KAL1380623.1"/>
    </source>
</evidence>
<feature type="transmembrane region" description="Helical" evidence="10">
    <location>
        <begin position="627"/>
        <end position="650"/>
    </location>
</feature>
<evidence type="ECO:0000256" key="5">
    <source>
        <dbReference type="ARBA" id="ARBA00022741"/>
    </source>
</evidence>
<evidence type="ECO:0000256" key="7">
    <source>
        <dbReference type="ARBA" id="ARBA00022989"/>
    </source>
</evidence>
<dbReference type="Proteomes" id="UP001562425">
    <property type="component" value="Unassembled WGS sequence"/>
</dbReference>
<dbReference type="AlphaFoldDB" id="A0ABD1CW90"/>
<evidence type="ECO:0000256" key="4">
    <source>
        <dbReference type="ARBA" id="ARBA00022692"/>
    </source>
</evidence>
<dbReference type="Pfam" id="PF01061">
    <property type="entry name" value="ABC2_membrane"/>
    <property type="match status" value="1"/>
</dbReference>
<reference evidence="12 13" key="1">
    <citation type="submission" date="2024-05" db="EMBL/GenBank/DDBJ databases">
        <title>Culex pipiens pipiens assembly and annotation.</title>
        <authorList>
            <person name="Alout H."/>
            <person name="Durand T."/>
        </authorList>
    </citation>
    <scope>NUCLEOTIDE SEQUENCE [LARGE SCALE GENOMIC DNA]</scope>
    <source>
        <strain evidence="12">HA-2024</strain>
        <tissue evidence="12">Whole body</tissue>
    </source>
</reference>
<keyword evidence="6" id="KW-0067">ATP-binding</keyword>
<dbReference type="InterPro" id="IPR017871">
    <property type="entry name" value="ABC_transporter-like_CS"/>
</dbReference>
<evidence type="ECO:0000313" key="13">
    <source>
        <dbReference type="Proteomes" id="UP001562425"/>
    </source>
</evidence>
<evidence type="ECO:0000256" key="10">
    <source>
        <dbReference type="SAM" id="Phobius"/>
    </source>
</evidence>
<name>A0ABD1CW90_CULPP</name>
<keyword evidence="4 10" id="KW-0812">Transmembrane</keyword>
<protein>
    <recommendedName>
        <fullName evidence="11">ABC transporter domain-containing protein</fullName>
    </recommendedName>
</protein>
<evidence type="ECO:0000256" key="3">
    <source>
        <dbReference type="ARBA" id="ARBA00022448"/>
    </source>
</evidence>
<keyword evidence="7 10" id="KW-1133">Transmembrane helix</keyword>
<gene>
    <name evidence="12" type="ORF">pipiens_001416</name>
</gene>
<dbReference type="InterPro" id="IPR050352">
    <property type="entry name" value="ABCG_transporters"/>
</dbReference>
<comment type="caution">
    <text evidence="12">The sequence shown here is derived from an EMBL/GenBank/DDBJ whole genome shotgun (WGS) entry which is preliminary data.</text>
</comment>
<dbReference type="EMBL" id="JBEHCU010009036">
    <property type="protein sequence ID" value="KAL1380623.1"/>
    <property type="molecule type" value="Genomic_DNA"/>
</dbReference>
<dbReference type="PANTHER" id="PTHR48041">
    <property type="entry name" value="ABC TRANSPORTER G FAMILY MEMBER 28"/>
    <property type="match status" value="1"/>
</dbReference>
<dbReference type="CDD" id="cd03213">
    <property type="entry name" value="ABCG_EPDR"/>
    <property type="match status" value="1"/>
</dbReference>
<keyword evidence="3" id="KW-0813">Transport</keyword>
<dbReference type="GO" id="GO:0016020">
    <property type="term" value="C:membrane"/>
    <property type="evidence" value="ECO:0007669"/>
    <property type="project" value="UniProtKB-SubCell"/>
</dbReference>
<evidence type="ECO:0000256" key="9">
    <source>
        <dbReference type="SAM" id="MobiDB-lite"/>
    </source>
</evidence>
<dbReference type="SUPFAM" id="SSF52540">
    <property type="entry name" value="P-loop containing nucleoside triphosphate hydrolases"/>
    <property type="match status" value="1"/>
</dbReference>
<proteinExistence type="inferred from homology"/>
<dbReference type="GO" id="GO:0005524">
    <property type="term" value="F:ATP binding"/>
    <property type="evidence" value="ECO:0007669"/>
    <property type="project" value="UniProtKB-KW"/>
</dbReference>
<evidence type="ECO:0000256" key="8">
    <source>
        <dbReference type="ARBA" id="ARBA00023136"/>
    </source>
</evidence>
<dbReference type="InterPro" id="IPR013525">
    <property type="entry name" value="ABC2_TM"/>
</dbReference>
<dbReference type="FunFam" id="3.40.50.300:FF:001077">
    <property type="entry name" value="Uncharacterized protein, isoform A"/>
    <property type="match status" value="1"/>
</dbReference>
<feature type="domain" description="ABC transporter" evidence="11">
    <location>
        <begin position="88"/>
        <end position="383"/>
    </location>
</feature>
<sequence>MAESYEMSNGGGGGGSVMLEMHEQLEEEPASQKQQGVGKLVQKRPQTLGLEPLKMPVYPPGYEHSPSLGGASTASSLAAARLIKPVTIGFKNLSYSVRTGIFRKGRDILRNINGEFRAGELTAIMGPSGAGKSTLLDILAGYTLEYLQRDRKCRRLTQNAQTVEGHPFGMARWMKSSACPTGTFGWCRSRACFRRWNRSDSEYTGEILINKQQRELKRFRRQSAYIMQDHDLQPHLTVLEAMHFSANLKIGAELSPASKKIRMNEILCAIGLQEHKKTRTSKLSGGQKKRLAIALEIVNNPPVMFFDEPTSGLDNSTSKKCVELLKQLAREGRTIICTIHQPSALLLNMFDHLFTVAEGQCIFTGTAANIVPFLREVDIICPEHYSPSDFLLEIATHDYGPQSEHLVAKTENGRSTSYRNREAFTPFLLPIMESPISPDLPSPPPTQTKDANGGGLLTSTSSPLDKPKKLAKKLSFNPEKWCGRDEIYTTSFCRQFYLLLLRTFLILSRDRSLMTMRFIIHCTIAPLIGMLYFGIGNQAAHIFNNFNYVFFSIMFLMFTAFSSMTMAFPLELPIITREHFNRWYSLRAYYIAMTVADIPIQALCTVTYIVITYYMTSQPPEPYRMGLFTLICLMVAWVAQGLGLLVASLFNVKNGAIFGPFFICPFLIFSGFFIHLNDAHPWMHWLFHVSFLKYALQGATVAIFGYDRPKLDCDETYCHFVLPKKFLQEIDMVRADFVEAVIALLVIFFVFRVAAFYVMQYRLRNKN</sequence>
<comment type="subcellular location">
    <subcellularLocation>
        <location evidence="1">Membrane</location>
        <topology evidence="1">Multi-pass membrane protein</topology>
    </subcellularLocation>
</comment>
<keyword evidence="13" id="KW-1185">Reference proteome</keyword>
<feature type="transmembrane region" description="Helical" evidence="10">
    <location>
        <begin position="737"/>
        <end position="759"/>
    </location>
</feature>
<feature type="transmembrane region" description="Helical" evidence="10">
    <location>
        <begin position="518"/>
        <end position="536"/>
    </location>
</feature>
<comment type="similarity">
    <text evidence="2">Belongs to the ABC transporter superfamily. ABCG family. Eye pigment precursor importer (TC 3.A.1.204) subfamily.</text>
</comment>
<dbReference type="PROSITE" id="PS00211">
    <property type="entry name" value="ABC_TRANSPORTER_1"/>
    <property type="match status" value="1"/>
</dbReference>